<evidence type="ECO:0000256" key="1">
    <source>
        <dbReference type="ARBA" id="ARBA00006817"/>
    </source>
</evidence>
<dbReference type="Pfam" id="PF08327">
    <property type="entry name" value="AHSA1"/>
    <property type="match status" value="1"/>
</dbReference>
<organism evidence="3 4">
    <name type="scientific">Vulcaniibacterium tengchongense</name>
    <dbReference type="NCBI Taxonomy" id="1273429"/>
    <lineage>
        <taxon>Bacteria</taxon>
        <taxon>Pseudomonadati</taxon>
        <taxon>Pseudomonadota</taxon>
        <taxon>Gammaproteobacteria</taxon>
        <taxon>Lysobacterales</taxon>
        <taxon>Lysobacteraceae</taxon>
        <taxon>Vulcaniibacterium</taxon>
    </lineage>
</organism>
<name>A0A3N4VFH5_9GAMM</name>
<protein>
    <submittedName>
        <fullName evidence="3">Uncharacterized protein YndB with AHSA1/START domain</fullName>
    </submittedName>
</protein>
<dbReference type="EMBL" id="RKQN01000001">
    <property type="protein sequence ID" value="RPE81438.1"/>
    <property type="molecule type" value="Genomic_DNA"/>
</dbReference>
<comment type="caution">
    <text evidence="3">The sequence shown here is derived from an EMBL/GenBank/DDBJ whole genome shotgun (WGS) entry which is preliminary data.</text>
</comment>
<dbReference type="AlphaFoldDB" id="A0A3N4VFH5"/>
<dbReference type="OrthoDB" id="2313602at2"/>
<dbReference type="Gene3D" id="3.30.530.20">
    <property type="match status" value="1"/>
</dbReference>
<comment type="similarity">
    <text evidence="1">Belongs to the AHA1 family.</text>
</comment>
<dbReference type="CDD" id="cd08897">
    <property type="entry name" value="SRPBCC_CalC_Aha1-like_4"/>
    <property type="match status" value="1"/>
</dbReference>
<reference evidence="3 4" key="1">
    <citation type="submission" date="2018-11" db="EMBL/GenBank/DDBJ databases">
        <title>Genomic Encyclopedia of Type Strains, Phase IV (KMG-IV): sequencing the most valuable type-strain genomes for metagenomic binning, comparative biology and taxonomic classification.</title>
        <authorList>
            <person name="Goeker M."/>
        </authorList>
    </citation>
    <scope>NUCLEOTIDE SEQUENCE [LARGE SCALE GENOMIC DNA]</scope>
    <source>
        <strain evidence="3 4">DSM 25623</strain>
    </source>
</reference>
<accession>A0A3N4VFH5</accession>
<proteinExistence type="inferred from homology"/>
<gene>
    <name evidence="3" type="ORF">EDC50_0628</name>
</gene>
<evidence type="ECO:0000313" key="3">
    <source>
        <dbReference type="EMBL" id="RPE81438.1"/>
    </source>
</evidence>
<dbReference type="InterPro" id="IPR013538">
    <property type="entry name" value="ASHA1/2-like_C"/>
</dbReference>
<dbReference type="RefSeq" id="WP_123768996.1">
    <property type="nucleotide sequence ID" value="NZ_RKQN01000001.1"/>
</dbReference>
<keyword evidence="4" id="KW-1185">Reference proteome</keyword>
<feature type="domain" description="Activator of Hsp90 ATPase homologue 1/2-like C-terminal" evidence="2">
    <location>
        <begin position="11"/>
        <end position="133"/>
    </location>
</feature>
<evidence type="ECO:0000259" key="2">
    <source>
        <dbReference type="Pfam" id="PF08327"/>
    </source>
</evidence>
<sequence>MKITVERTVKAGRDAVWSAYSNPEDITRWNTASEDWHSPRSTVDLREGGRFSTRMEARDGSQGFDFEGTYTRVVPGDLIEYRMDDGRDVQVTFDESPQGVRVRVTFDAENVYPAEMQREGWQSILDSFGRYVEAKAGAAG</sequence>
<dbReference type="Proteomes" id="UP000269708">
    <property type="component" value="Unassembled WGS sequence"/>
</dbReference>
<dbReference type="InterPro" id="IPR023393">
    <property type="entry name" value="START-like_dom_sf"/>
</dbReference>
<dbReference type="SUPFAM" id="SSF55961">
    <property type="entry name" value="Bet v1-like"/>
    <property type="match status" value="1"/>
</dbReference>
<evidence type="ECO:0000313" key="4">
    <source>
        <dbReference type="Proteomes" id="UP000269708"/>
    </source>
</evidence>